<dbReference type="EMBL" id="AQQO01000342">
    <property type="protein sequence ID" value="EON88415.1"/>
    <property type="molecule type" value="Genomic_DNA"/>
</dbReference>
<dbReference type="PATRIC" id="fig|1315976.3.peg.2003"/>
<accession>R8AQ15</accession>
<reference evidence="1 2" key="1">
    <citation type="journal article" date="2013" name="Genome Announc.">
        <title>Genome Sequence of Plesiomonas shigelloides Strain 302-73 (Serotype O1).</title>
        <authorList>
            <person name="Pique N."/>
            <person name="Aquilini E."/>
            <person name="Alioto T."/>
            <person name="Minana-Galbis D."/>
            <person name="Tomas J.M."/>
        </authorList>
    </citation>
    <scope>NUCLEOTIDE SEQUENCE [LARGE SCALE GENOMIC DNA]</scope>
    <source>
        <strain evidence="1 2">302-73</strain>
    </source>
</reference>
<name>R8AQ15_PLESH</name>
<dbReference type="RefSeq" id="WP_010863746.1">
    <property type="nucleotide sequence ID" value="NZ_KB944511.1"/>
</dbReference>
<protein>
    <submittedName>
        <fullName evidence="1">Uncharacterized protein</fullName>
    </submittedName>
</protein>
<keyword evidence="2" id="KW-1185">Reference proteome</keyword>
<evidence type="ECO:0000313" key="1">
    <source>
        <dbReference type="EMBL" id="EON88415.1"/>
    </source>
</evidence>
<evidence type="ECO:0000313" key="2">
    <source>
        <dbReference type="Proteomes" id="UP000014012"/>
    </source>
</evidence>
<comment type="caution">
    <text evidence="1">The sequence shown here is derived from an EMBL/GenBank/DDBJ whole genome shotgun (WGS) entry which is preliminary data.</text>
</comment>
<sequence>MNNMQAIDGTDGFHYQFEFKIETDEILGVPFRTVSCNMYVDQHFAIQFFVDEIFLTIDSIEIRKGKRVIRLPLECVFLFDEMALEG</sequence>
<dbReference type="HOGENOM" id="CLU_2495210_0_0_6"/>
<proteinExistence type="predicted"/>
<organism evidence="1 2">
    <name type="scientific">Plesiomonas shigelloides 302-73</name>
    <dbReference type="NCBI Taxonomy" id="1315976"/>
    <lineage>
        <taxon>Bacteria</taxon>
        <taxon>Pseudomonadati</taxon>
        <taxon>Pseudomonadota</taxon>
        <taxon>Gammaproteobacteria</taxon>
        <taxon>Enterobacterales</taxon>
        <taxon>Enterobacteriaceae</taxon>
        <taxon>Plesiomonas</taxon>
    </lineage>
</organism>
<dbReference type="GeneID" id="69706599"/>
<dbReference type="Proteomes" id="UP000014012">
    <property type="component" value="Unassembled WGS sequence"/>
</dbReference>
<dbReference type="AlphaFoldDB" id="R8AQ15"/>
<gene>
    <name evidence="1" type="ORF">PLESHI_10685</name>
</gene>